<sequence length="93" mass="9872">MTFIQDLLKPGGGIALIPFIRGTIATLLVLVILMGIADIARIHMVVLASLSIGLLMSISWFEKAWNDVQSSRGESSSSSAAVNTAGKEPEKTD</sequence>
<evidence type="ECO:0000313" key="4">
    <source>
        <dbReference type="Proteomes" id="UP001224775"/>
    </source>
</evidence>
<dbReference type="Proteomes" id="UP001224775">
    <property type="component" value="Unassembled WGS sequence"/>
</dbReference>
<dbReference type="GO" id="GO:0070072">
    <property type="term" value="P:vacuolar proton-transporting V-type ATPase complex assembly"/>
    <property type="evidence" value="ECO:0007669"/>
    <property type="project" value="InterPro"/>
</dbReference>
<keyword evidence="2" id="KW-0472">Membrane</keyword>
<gene>
    <name evidence="3" type="ORF">QTG54_010967</name>
</gene>
<feature type="transmembrane region" description="Helical" evidence="2">
    <location>
        <begin position="12"/>
        <end position="36"/>
    </location>
</feature>
<evidence type="ECO:0000256" key="2">
    <source>
        <dbReference type="SAM" id="Phobius"/>
    </source>
</evidence>
<evidence type="ECO:0000313" key="3">
    <source>
        <dbReference type="EMBL" id="KAK1738298.1"/>
    </source>
</evidence>
<keyword evidence="4" id="KW-1185">Reference proteome</keyword>
<protein>
    <submittedName>
        <fullName evidence="3">Uncharacterized protein</fullName>
    </submittedName>
</protein>
<dbReference type="AlphaFoldDB" id="A0AAD9DA20"/>
<feature type="transmembrane region" description="Helical" evidence="2">
    <location>
        <begin position="42"/>
        <end position="61"/>
    </location>
</feature>
<name>A0AAD9DA20_9STRA</name>
<reference evidence="3" key="1">
    <citation type="submission" date="2023-06" db="EMBL/GenBank/DDBJ databases">
        <title>Survivors Of The Sea: Transcriptome response of Skeletonema marinoi to long-term dormancy.</title>
        <authorList>
            <person name="Pinder M.I.M."/>
            <person name="Kourtchenko O."/>
            <person name="Robertson E.K."/>
            <person name="Larsson T."/>
            <person name="Maumus F."/>
            <person name="Osuna-Cruz C.M."/>
            <person name="Vancaester E."/>
            <person name="Stenow R."/>
            <person name="Vandepoele K."/>
            <person name="Ploug H."/>
            <person name="Bruchert V."/>
            <person name="Godhe A."/>
            <person name="Topel M."/>
        </authorList>
    </citation>
    <scope>NUCLEOTIDE SEQUENCE</scope>
    <source>
        <strain evidence="3">R05AC</strain>
    </source>
</reference>
<feature type="compositionally biased region" description="Low complexity" evidence="1">
    <location>
        <begin position="70"/>
        <end position="79"/>
    </location>
</feature>
<accession>A0AAD9DA20</accession>
<comment type="caution">
    <text evidence="3">The sequence shown here is derived from an EMBL/GenBank/DDBJ whole genome shotgun (WGS) entry which is preliminary data.</text>
</comment>
<feature type="region of interest" description="Disordered" evidence="1">
    <location>
        <begin position="70"/>
        <end position="93"/>
    </location>
</feature>
<organism evidence="3 4">
    <name type="scientific">Skeletonema marinoi</name>
    <dbReference type="NCBI Taxonomy" id="267567"/>
    <lineage>
        <taxon>Eukaryota</taxon>
        <taxon>Sar</taxon>
        <taxon>Stramenopiles</taxon>
        <taxon>Ochrophyta</taxon>
        <taxon>Bacillariophyta</taxon>
        <taxon>Coscinodiscophyceae</taxon>
        <taxon>Thalassiosirophycidae</taxon>
        <taxon>Thalassiosirales</taxon>
        <taxon>Skeletonemataceae</taxon>
        <taxon>Skeletonema</taxon>
        <taxon>Skeletonema marinoi-dohrnii complex</taxon>
    </lineage>
</organism>
<dbReference type="Pfam" id="PF08636">
    <property type="entry name" value="Pkr1"/>
    <property type="match status" value="1"/>
</dbReference>
<keyword evidence="2" id="KW-0812">Transmembrane</keyword>
<dbReference type="InterPro" id="IPR013945">
    <property type="entry name" value="Pkr1"/>
</dbReference>
<evidence type="ECO:0000256" key="1">
    <source>
        <dbReference type="SAM" id="MobiDB-lite"/>
    </source>
</evidence>
<keyword evidence="2" id="KW-1133">Transmembrane helix</keyword>
<dbReference type="EMBL" id="JATAAI010000021">
    <property type="protein sequence ID" value="KAK1738298.1"/>
    <property type="molecule type" value="Genomic_DNA"/>
</dbReference>
<proteinExistence type="predicted"/>